<feature type="modified residue" description="4-aspartylphosphate" evidence="1">
    <location>
        <position position="54"/>
    </location>
</feature>
<dbReference type="SUPFAM" id="SSF52172">
    <property type="entry name" value="CheY-like"/>
    <property type="match status" value="1"/>
</dbReference>
<dbReference type="RefSeq" id="WP_150898659.1">
    <property type="nucleotide sequence ID" value="NZ_WAAU01000008.1"/>
</dbReference>
<organism evidence="4 5">
    <name type="scientific">Tenacibaculum aiptasiae</name>
    <dbReference type="NCBI Taxonomy" id="426481"/>
    <lineage>
        <taxon>Bacteria</taxon>
        <taxon>Pseudomonadati</taxon>
        <taxon>Bacteroidota</taxon>
        <taxon>Flavobacteriia</taxon>
        <taxon>Flavobacteriales</taxon>
        <taxon>Flavobacteriaceae</taxon>
        <taxon>Tenacibaculum</taxon>
    </lineage>
</organism>
<feature type="domain" description="HTH LytTR-type" evidence="3">
    <location>
        <begin position="130"/>
        <end position="227"/>
    </location>
</feature>
<name>A0A7J5APD5_9FLAO</name>
<evidence type="ECO:0000259" key="3">
    <source>
        <dbReference type="PROSITE" id="PS50930"/>
    </source>
</evidence>
<protein>
    <submittedName>
        <fullName evidence="4">Response regulator transcription factor</fullName>
    </submittedName>
</protein>
<dbReference type="AlphaFoldDB" id="A0A7J5APD5"/>
<dbReference type="PROSITE" id="PS50110">
    <property type="entry name" value="RESPONSE_REGULATORY"/>
    <property type="match status" value="1"/>
</dbReference>
<evidence type="ECO:0000313" key="5">
    <source>
        <dbReference type="Proteomes" id="UP000467305"/>
    </source>
</evidence>
<dbReference type="InterPro" id="IPR046947">
    <property type="entry name" value="LytR-like"/>
</dbReference>
<dbReference type="GO" id="GO:0000156">
    <property type="term" value="F:phosphorelay response regulator activity"/>
    <property type="evidence" value="ECO:0007669"/>
    <property type="project" value="InterPro"/>
</dbReference>
<dbReference type="Pfam" id="PF00072">
    <property type="entry name" value="Response_reg"/>
    <property type="match status" value="1"/>
</dbReference>
<dbReference type="OrthoDB" id="2168082at2"/>
<evidence type="ECO:0000256" key="1">
    <source>
        <dbReference type="PROSITE-ProRule" id="PRU00169"/>
    </source>
</evidence>
<dbReference type="Gene3D" id="3.40.50.2300">
    <property type="match status" value="1"/>
</dbReference>
<dbReference type="PROSITE" id="PS50930">
    <property type="entry name" value="HTH_LYTTR"/>
    <property type="match status" value="1"/>
</dbReference>
<dbReference type="Gene3D" id="2.40.50.1020">
    <property type="entry name" value="LytTr DNA-binding domain"/>
    <property type="match status" value="1"/>
</dbReference>
<keyword evidence="5" id="KW-1185">Reference proteome</keyword>
<feature type="domain" description="Response regulatory" evidence="2">
    <location>
        <begin position="3"/>
        <end position="114"/>
    </location>
</feature>
<gene>
    <name evidence="4" type="ORF">F7018_03775</name>
</gene>
<dbReference type="PANTHER" id="PTHR37299">
    <property type="entry name" value="TRANSCRIPTIONAL REGULATOR-RELATED"/>
    <property type="match status" value="1"/>
</dbReference>
<sequence length="233" mass="26850">MIKIGIIDDEILARKVLEEYCSKINNFELVLSTGNPIEFVNFIQQNTVDLIFLDIEMPELNGMEILRSLINPPKVILTTAYSEYALESYNYGVVDYLLKPIKLARFLKAINKVSSSKLIELKKEKENEELQIKHDGMPLNISFKSIQYIQSFGNYLKIFTDARMYLITETLINIATLIPDNFQRTHKSYIANLDRVSKATRTDLVIEDKKIPVSATYKVMVFEKIKLLAENKS</sequence>
<dbReference type="GO" id="GO:0003677">
    <property type="term" value="F:DNA binding"/>
    <property type="evidence" value="ECO:0007669"/>
    <property type="project" value="InterPro"/>
</dbReference>
<dbReference type="PANTHER" id="PTHR37299:SF1">
    <property type="entry name" value="STAGE 0 SPORULATION PROTEIN A HOMOLOG"/>
    <property type="match status" value="1"/>
</dbReference>
<comment type="caution">
    <text evidence="4">The sequence shown here is derived from an EMBL/GenBank/DDBJ whole genome shotgun (WGS) entry which is preliminary data.</text>
</comment>
<dbReference type="InterPro" id="IPR001789">
    <property type="entry name" value="Sig_transdc_resp-reg_receiver"/>
</dbReference>
<dbReference type="InterPro" id="IPR011006">
    <property type="entry name" value="CheY-like_superfamily"/>
</dbReference>
<proteinExistence type="predicted"/>
<dbReference type="InterPro" id="IPR007492">
    <property type="entry name" value="LytTR_DNA-bd_dom"/>
</dbReference>
<reference evidence="4 5" key="1">
    <citation type="submission" date="2019-09" db="EMBL/GenBank/DDBJ databases">
        <authorList>
            <person name="Cao W.R."/>
        </authorList>
    </citation>
    <scope>NUCLEOTIDE SEQUENCE [LARGE SCALE GENOMIC DNA]</scope>
    <source>
        <strain evidence="5">a4</strain>
    </source>
</reference>
<dbReference type="SMART" id="SM00448">
    <property type="entry name" value="REC"/>
    <property type="match status" value="1"/>
</dbReference>
<dbReference type="SMART" id="SM00850">
    <property type="entry name" value="LytTR"/>
    <property type="match status" value="1"/>
</dbReference>
<accession>A0A7J5APD5</accession>
<keyword evidence="1" id="KW-0597">Phosphoprotein</keyword>
<dbReference type="Proteomes" id="UP000467305">
    <property type="component" value="Unassembled WGS sequence"/>
</dbReference>
<evidence type="ECO:0000313" key="4">
    <source>
        <dbReference type="EMBL" id="KAB1159440.1"/>
    </source>
</evidence>
<dbReference type="Pfam" id="PF04397">
    <property type="entry name" value="LytTR"/>
    <property type="match status" value="1"/>
</dbReference>
<evidence type="ECO:0000259" key="2">
    <source>
        <dbReference type="PROSITE" id="PS50110"/>
    </source>
</evidence>
<dbReference type="EMBL" id="WAAU01000008">
    <property type="protein sequence ID" value="KAB1159440.1"/>
    <property type="molecule type" value="Genomic_DNA"/>
</dbReference>